<dbReference type="Pfam" id="PF00155">
    <property type="entry name" value="Aminotran_1_2"/>
    <property type="match status" value="1"/>
</dbReference>
<feature type="domain" description="Aminotransferase class I/classII large" evidence="7">
    <location>
        <begin position="111"/>
        <end position="465"/>
    </location>
</feature>
<dbReference type="GO" id="GO:0047536">
    <property type="term" value="F:2-aminoadipate transaminase activity"/>
    <property type="evidence" value="ECO:0007669"/>
    <property type="project" value="TreeGrafter"/>
</dbReference>
<keyword evidence="5" id="KW-0663">Pyridoxal phosphate</keyword>
<evidence type="ECO:0000256" key="6">
    <source>
        <dbReference type="SAM" id="MobiDB-lite"/>
    </source>
</evidence>
<evidence type="ECO:0000256" key="4">
    <source>
        <dbReference type="ARBA" id="ARBA00022679"/>
    </source>
</evidence>
<dbReference type="GeneID" id="77726105"/>
<accession>A0AA38HE44</accession>
<protein>
    <submittedName>
        <fullName evidence="8">Pyridoxal phosphate-dependent transferase</fullName>
    </submittedName>
</protein>
<dbReference type="InterPro" id="IPR015424">
    <property type="entry name" value="PyrdxlP-dep_Trfase"/>
</dbReference>
<evidence type="ECO:0000256" key="1">
    <source>
        <dbReference type="ARBA" id="ARBA00001933"/>
    </source>
</evidence>
<evidence type="ECO:0000256" key="3">
    <source>
        <dbReference type="ARBA" id="ARBA00022576"/>
    </source>
</evidence>
<keyword evidence="9" id="KW-1185">Reference proteome</keyword>
<feature type="region of interest" description="Disordered" evidence="6">
    <location>
        <begin position="458"/>
        <end position="478"/>
    </location>
</feature>
<evidence type="ECO:0000256" key="5">
    <source>
        <dbReference type="ARBA" id="ARBA00022898"/>
    </source>
</evidence>
<dbReference type="AlphaFoldDB" id="A0AA38HE44"/>
<dbReference type="InterPro" id="IPR050859">
    <property type="entry name" value="Class-I_PLP-dep_aminotransf"/>
</dbReference>
<dbReference type="InterPro" id="IPR004839">
    <property type="entry name" value="Aminotransferase_I/II_large"/>
</dbReference>
<dbReference type="GO" id="GO:0009074">
    <property type="term" value="P:aromatic amino acid family catabolic process"/>
    <property type="evidence" value="ECO:0007669"/>
    <property type="project" value="TreeGrafter"/>
</dbReference>
<gene>
    <name evidence="8" type="ORF">MKK02DRAFT_24527</name>
</gene>
<dbReference type="CDD" id="cd00609">
    <property type="entry name" value="AAT_like"/>
    <property type="match status" value="1"/>
</dbReference>
<dbReference type="GO" id="GO:0030170">
    <property type="term" value="F:pyridoxal phosphate binding"/>
    <property type="evidence" value="ECO:0007669"/>
    <property type="project" value="InterPro"/>
</dbReference>
<dbReference type="GO" id="GO:0008793">
    <property type="term" value="F:aromatic-amino-acid transaminase activity"/>
    <property type="evidence" value="ECO:0007669"/>
    <property type="project" value="TreeGrafter"/>
</dbReference>
<dbReference type="Proteomes" id="UP001164286">
    <property type="component" value="Unassembled WGS sequence"/>
</dbReference>
<comment type="cofactor">
    <cofactor evidence="1">
        <name>pyridoxal 5'-phosphate</name>
        <dbReference type="ChEBI" id="CHEBI:597326"/>
    </cofactor>
</comment>
<keyword evidence="3" id="KW-0032">Aminotransferase</keyword>
<dbReference type="SUPFAM" id="SSF53383">
    <property type="entry name" value="PLP-dependent transferases"/>
    <property type="match status" value="1"/>
</dbReference>
<evidence type="ECO:0000256" key="2">
    <source>
        <dbReference type="ARBA" id="ARBA00007441"/>
    </source>
</evidence>
<proteinExistence type="inferred from homology"/>
<keyword evidence="4 8" id="KW-0808">Transferase</keyword>
<evidence type="ECO:0000259" key="7">
    <source>
        <dbReference type="Pfam" id="PF00155"/>
    </source>
</evidence>
<comment type="similarity">
    <text evidence="2">Belongs to the class-I pyridoxal-phosphate-dependent aminotransferase family.</text>
</comment>
<dbReference type="EMBL" id="JAKWFO010000005">
    <property type="protein sequence ID" value="KAI9637134.1"/>
    <property type="molecule type" value="Genomic_DNA"/>
</dbReference>
<dbReference type="PANTHER" id="PTHR42790:SF21">
    <property type="entry name" value="AROMATIC_AMINOADIPATE AMINOTRANSFERASE 1"/>
    <property type="match status" value="1"/>
</dbReference>
<name>A0AA38HE44_9TREE</name>
<dbReference type="GO" id="GO:0006571">
    <property type="term" value="P:tyrosine biosynthetic process"/>
    <property type="evidence" value="ECO:0007669"/>
    <property type="project" value="TreeGrafter"/>
</dbReference>
<dbReference type="RefSeq" id="XP_052946911.1">
    <property type="nucleotide sequence ID" value="XM_053086904.1"/>
</dbReference>
<dbReference type="Gene3D" id="3.40.640.10">
    <property type="entry name" value="Type I PLP-dependent aspartate aminotransferase-like (Major domain)"/>
    <property type="match status" value="1"/>
</dbReference>
<dbReference type="PANTHER" id="PTHR42790">
    <property type="entry name" value="AMINOTRANSFERASE"/>
    <property type="match status" value="1"/>
</dbReference>
<evidence type="ECO:0000313" key="8">
    <source>
        <dbReference type="EMBL" id="KAI9637134.1"/>
    </source>
</evidence>
<organism evidence="8 9">
    <name type="scientific">Dioszegia hungarica</name>
    <dbReference type="NCBI Taxonomy" id="4972"/>
    <lineage>
        <taxon>Eukaryota</taxon>
        <taxon>Fungi</taxon>
        <taxon>Dikarya</taxon>
        <taxon>Basidiomycota</taxon>
        <taxon>Agaricomycotina</taxon>
        <taxon>Tremellomycetes</taxon>
        <taxon>Tremellales</taxon>
        <taxon>Bulleribasidiaceae</taxon>
        <taxon>Dioszegia</taxon>
    </lineage>
</organism>
<evidence type="ECO:0000313" key="9">
    <source>
        <dbReference type="Proteomes" id="UP001164286"/>
    </source>
</evidence>
<sequence length="478" mass="53204">MPYMEEQAAPMDFTKYFSVETVNRQRSALKVLRPYFEIPGMVSFGTGIPHPSTFPVNAMTISIPFAEKSVFIPGYNSLEPESLLPLAPYTAPSKAEPLIPDLADALSYSATYGAKHLLVWLKESIKRIHAPKYDDWEVCLTAGNTDGTDAVLRTLCNRGDTMLVEEFAYPGLLSPAATQGINCVGVPMDTDGVKADALDELMENWDEATQGRTPKLILMVPTCSNPCGMTMSEQRKRDVYRVAQKWDLLIVEDDPYCFLQIRPNGADSPIIPTFISLDTDGRVIRIDSFSKIVAPGSRLGYISAHKVLAEKLMNSRESATQCPSGFSVAAISAVLRAWGGHEGFEQKYIPYISDIYAKRCLNMISLLERYAPASTIEIPKGSGGMFLWVRLKIESHPDVNKRSADEIEQSVFQTMIEDRVLCVPSVYFKAPSKTVLTREEAARNSYLRISFALPPPEEMEEGAKRMGKSLRKEWQVEA</sequence>
<comment type="caution">
    <text evidence="8">The sequence shown here is derived from an EMBL/GenBank/DDBJ whole genome shotgun (WGS) entry which is preliminary data.</text>
</comment>
<dbReference type="InterPro" id="IPR015421">
    <property type="entry name" value="PyrdxlP-dep_Trfase_major"/>
</dbReference>
<reference evidence="8" key="1">
    <citation type="journal article" date="2022" name="G3 (Bethesda)">
        <title>High quality genome of the basidiomycete yeast Dioszegia hungarica PDD-24b-2 isolated from cloud water.</title>
        <authorList>
            <person name="Jarrige D."/>
            <person name="Haridas S."/>
            <person name="Bleykasten-Grosshans C."/>
            <person name="Joly M."/>
            <person name="Nadalig T."/>
            <person name="Sancelme M."/>
            <person name="Vuilleumier S."/>
            <person name="Grigoriev I.V."/>
            <person name="Amato P."/>
            <person name="Bringel F."/>
        </authorList>
    </citation>
    <scope>NUCLEOTIDE SEQUENCE</scope>
    <source>
        <strain evidence="8">PDD-24b-2</strain>
    </source>
</reference>
<dbReference type="GO" id="GO:0019878">
    <property type="term" value="P:lysine biosynthetic process via aminoadipic acid"/>
    <property type="evidence" value="ECO:0007669"/>
    <property type="project" value="TreeGrafter"/>
</dbReference>